<dbReference type="EMBL" id="ADBV01005034">
    <property type="protein sequence ID" value="EJW79874.1"/>
    <property type="molecule type" value="Genomic_DNA"/>
</dbReference>
<organism evidence="1 2">
    <name type="scientific">Wuchereria bancrofti</name>
    <dbReference type="NCBI Taxonomy" id="6293"/>
    <lineage>
        <taxon>Eukaryota</taxon>
        <taxon>Metazoa</taxon>
        <taxon>Ecdysozoa</taxon>
        <taxon>Nematoda</taxon>
        <taxon>Chromadorea</taxon>
        <taxon>Rhabditida</taxon>
        <taxon>Spirurina</taxon>
        <taxon>Spiruromorpha</taxon>
        <taxon>Filarioidea</taxon>
        <taxon>Onchocercidae</taxon>
        <taxon>Wuchereria</taxon>
    </lineage>
</organism>
<accession>J9EXH6</accession>
<name>J9EXH6_WUCBA</name>
<evidence type="ECO:0000313" key="1">
    <source>
        <dbReference type="EMBL" id="EJW79874.1"/>
    </source>
</evidence>
<evidence type="ECO:0000313" key="2">
    <source>
        <dbReference type="Proteomes" id="UP000004810"/>
    </source>
</evidence>
<protein>
    <submittedName>
        <fullName evidence="1">Uncharacterized protein</fullName>
    </submittedName>
</protein>
<reference evidence="2" key="1">
    <citation type="submission" date="2012-08" db="EMBL/GenBank/DDBJ databases">
        <title>The Genome Sequence of Wuchereria bancrofti.</title>
        <authorList>
            <person name="Nutman T.B."/>
            <person name="Fink D.L."/>
            <person name="Russ C."/>
            <person name="Young S."/>
            <person name="Zeng Q."/>
            <person name="Koehrsen M."/>
            <person name="Alvarado L."/>
            <person name="Berlin A."/>
            <person name="Chapman S.B."/>
            <person name="Chen Z."/>
            <person name="Freedman E."/>
            <person name="Gellesch M."/>
            <person name="Goldberg J."/>
            <person name="Griggs A."/>
            <person name="Gujja S."/>
            <person name="Heilman E.R."/>
            <person name="Heiman D."/>
            <person name="Hepburn T."/>
            <person name="Howarth C."/>
            <person name="Jen D."/>
            <person name="Larson L."/>
            <person name="Lewis B."/>
            <person name="Mehta T."/>
            <person name="Park D."/>
            <person name="Pearson M."/>
            <person name="Roberts A."/>
            <person name="Saif S."/>
            <person name="Shea T."/>
            <person name="Shenoy N."/>
            <person name="Sisk P."/>
            <person name="Stolte C."/>
            <person name="Sykes S."/>
            <person name="Walk T."/>
            <person name="White J."/>
            <person name="Yandava C."/>
            <person name="Haas B."/>
            <person name="Henn M.R."/>
            <person name="Nusbaum C."/>
            <person name="Birren B."/>
        </authorList>
    </citation>
    <scope>NUCLEOTIDE SEQUENCE [LARGE SCALE GENOMIC DNA]</scope>
    <source>
        <strain evidence="2">NA</strain>
    </source>
</reference>
<comment type="caution">
    <text evidence="1">The sequence shown here is derived from an EMBL/GenBank/DDBJ whole genome shotgun (WGS) entry which is preliminary data.</text>
</comment>
<dbReference type="Proteomes" id="UP000004810">
    <property type="component" value="Unassembled WGS sequence"/>
</dbReference>
<sequence length="132" mass="15131">MNIPLFYLLPKKKLNKKVKIGRIGIGVDEMKLDDMYTVRLLMSPYRGGDGELIVSLTGSEGSYCSTLRFCCSVCSIHTIHIKFVPTSCIFIQYSSFYGFGWNANKFALFKYLKSLSTAKWKDKAYSFHHFVE</sequence>
<gene>
    <name evidence="1" type="ORF">WUBG_09218</name>
</gene>
<dbReference type="AlphaFoldDB" id="J9EXH6"/>
<proteinExistence type="predicted"/>